<dbReference type="RefSeq" id="WP_267775149.1">
    <property type="nucleotide sequence ID" value="NZ_JAPNKE010000002.1"/>
</dbReference>
<gene>
    <name evidence="1" type="ORF">OV079_41030</name>
</gene>
<name>A0A9X3EYJ9_9BACT</name>
<dbReference type="Proteomes" id="UP001150924">
    <property type="component" value="Unassembled WGS sequence"/>
</dbReference>
<evidence type="ECO:0000313" key="1">
    <source>
        <dbReference type="EMBL" id="MCY1011835.1"/>
    </source>
</evidence>
<proteinExistence type="predicted"/>
<dbReference type="EMBL" id="JAPNKE010000002">
    <property type="protein sequence ID" value="MCY1011835.1"/>
    <property type="molecule type" value="Genomic_DNA"/>
</dbReference>
<keyword evidence="2" id="KW-1185">Reference proteome</keyword>
<protein>
    <submittedName>
        <fullName evidence="1">Uncharacterized protein</fullName>
    </submittedName>
</protein>
<reference evidence="1" key="1">
    <citation type="submission" date="2022-11" db="EMBL/GenBank/DDBJ databases">
        <title>Minimal conservation of predation-associated metabolite biosynthetic gene clusters underscores biosynthetic potential of Myxococcota including descriptions for ten novel species: Archangium lansinium sp. nov., Myxococcus landrumus sp. nov., Nannocystis bai.</title>
        <authorList>
            <person name="Ahearne A."/>
            <person name="Stevens C."/>
            <person name="Phillips K."/>
        </authorList>
    </citation>
    <scope>NUCLEOTIDE SEQUENCE</scope>
    <source>
        <strain evidence="1">Na p29</strain>
    </source>
</reference>
<dbReference type="AlphaFoldDB" id="A0A9X3EYJ9"/>
<accession>A0A9X3EYJ9</accession>
<sequence length="59" mass="6312">MPREPGLSAAIPVVGFLFEAHAIELGVDAAAREQDVVRSLLDDHAVLQHEDLVGPPDRA</sequence>
<evidence type="ECO:0000313" key="2">
    <source>
        <dbReference type="Proteomes" id="UP001150924"/>
    </source>
</evidence>
<organism evidence="1 2">
    <name type="scientific">Nannocystis pusilla</name>
    <dbReference type="NCBI Taxonomy" id="889268"/>
    <lineage>
        <taxon>Bacteria</taxon>
        <taxon>Pseudomonadati</taxon>
        <taxon>Myxococcota</taxon>
        <taxon>Polyangia</taxon>
        <taxon>Nannocystales</taxon>
        <taxon>Nannocystaceae</taxon>
        <taxon>Nannocystis</taxon>
    </lineage>
</organism>
<comment type="caution">
    <text evidence="1">The sequence shown here is derived from an EMBL/GenBank/DDBJ whole genome shotgun (WGS) entry which is preliminary data.</text>
</comment>